<evidence type="ECO:0000256" key="2">
    <source>
        <dbReference type="ARBA" id="ARBA00022692"/>
    </source>
</evidence>
<feature type="transmembrane region" description="Helical" evidence="5">
    <location>
        <begin position="168"/>
        <end position="191"/>
    </location>
</feature>
<feature type="transmembrane region" description="Helical" evidence="5">
    <location>
        <begin position="293"/>
        <end position="314"/>
    </location>
</feature>
<keyword evidence="4 5" id="KW-0472">Membrane</keyword>
<feature type="transmembrane region" description="Helical" evidence="5">
    <location>
        <begin position="249"/>
        <end position="272"/>
    </location>
</feature>
<dbReference type="InterPro" id="IPR007568">
    <property type="entry name" value="RTA1"/>
</dbReference>
<protein>
    <submittedName>
        <fullName evidence="6">Uncharacterized protein</fullName>
    </submittedName>
</protein>
<name>A0A8G0LL96_9HYPO</name>
<keyword evidence="2 5" id="KW-0812">Transmembrane</keyword>
<evidence type="ECO:0000256" key="3">
    <source>
        <dbReference type="ARBA" id="ARBA00022989"/>
    </source>
</evidence>
<reference evidence="6 7" key="1">
    <citation type="journal article" date="2021" name="BMC Genomics">
        <title>Telomere-to-telomere genome assembly of asparaginase-producing Trichoderma simmonsii.</title>
        <authorList>
            <person name="Chung D."/>
            <person name="Kwon Y.M."/>
            <person name="Yang Y."/>
        </authorList>
    </citation>
    <scope>NUCLEOTIDE SEQUENCE [LARGE SCALE GENOMIC DNA]</scope>
    <source>
        <strain evidence="6 7">GH-Sj1</strain>
    </source>
</reference>
<keyword evidence="3 5" id="KW-1133">Transmembrane helix</keyword>
<evidence type="ECO:0000313" key="7">
    <source>
        <dbReference type="Proteomes" id="UP000826661"/>
    </source>
</evidence>
<evidence type="ECO:0000256" key="4">
    <source>
        <dbReference type="ARBA" id="ARBA00023136"/>
    </source>
</evidence>
<comment type="subcellular location">
    <subcellularLocation>
        <location evidence="1">Membrane</location>
        <topology evidence="1">Multi-pass membrane protein</topology>
    </subcellularLocation>
</comment>
<proteinExistence type="predicted"/>
<dbReference type="PANTHER" id="PTHR31465:SF15">
    <property type="entry name" value="LIPID TRANSPORTER ATNI-RELATED"/>
    <property type="match status" value="1"/>
</dbReference>
<dbReference type="AlphaFoldDB" id="A0A8G0LL96"/>
<feature type="transmembrane region" description="Helical" evidence="5">
    <location>
        <begin position="138"/>
        <end position="156"/>
    </location>
</feature>
<evidence type="ECO:0000313" key="6">
    <source>
        <dbReference type="EMBL" id="QYT03394.1"/>
    </source>
</evidence>
<keyword evidence="7" id="KW-1185">Reference proteome</keyword>
<organism evidence="6 7">
    <name type="scientific">Trichoderma simmonsii</name>
    <dbReference type="NCBI Taxonomy" id="1491479"/>
    <lineage>
        <taxon>Eukaryota</taxon>
        <taxon>Fungi</taxon>
        <taxon>Dikarya</taxon>
        <taxon>Ascomycota</taxon>
        <taxon>Pezizomycotina</taxon>
        <taxon>Sordariomycetes</taxon>
        <taxon>Hypocreomycetidae</taxon>
        <taxon>Hypocreales</taxon>
        <taxon>Hypocreaceae</taxon>
        <taxon>Trichoderma</taxon>
    </lineage>
</organism>
<dbReference type="GO" id="GO:0016020">
    <property type="term" value="C:membrane"/>
    <property type="evidence" value="ECO:0007669"/>
    <property type="project" value="UniProtKB-SubCell"/>
</dbReference>
<dbReference type="Proteomes" id="UP000826661">
    <property type="component" value="Chromosome V"/>
</dbReference>
<evidence type="ECO:0000256" key="1">
    <source>
        <dbReference type="ARBA" id="ARBA00004141"/>
    </source>
</evidence>
<feature type="transmembrane region" description="Helical" evidence="5">
    <location>
        <begin position="211"/>
        <end position="229"/>
    </location>
</feature>
<dbReference type="Pfam" id="PF04479">
    <property type="entry name" value="RTA1"/>
    <property type="match status" value="1"/>
</dbReference>
<gene>
    <name evidence="6" type="ORF">H0G86_010356</name>
</gene>
<dbReference type="EMBL" id="CP075868">
    <property type="protein sequence ID" value="QYT03394.1"/>
    <property type="molecule type" value="Genomic_DNA"/>
</dbReference>
<dbReference type="PANTHER" id="PTHR31465">
    <property type="entry name" value="PROTEIN RTA1-RELATED"/>
    <property type="match status" value="1"/>
</dbReference>
<accession>A0A8G0LL96</accession>
<sequence length="396" mass="44089">MGSFYGVYSNSHTARTFRSGGAAQISAEWDGVVLQGLRKRRKRCSEPMSSQWDLFKQRKTTSMVTITPTPTLLSGTTSTVIVACTTAVPDTNGYVPPDACNANYGFYPRWEDDAAFAIAFGLTTCAHLAQAITLKKPFCWVITMGALWECVCFILRTLGAKDQQNSTYVTLSTLLFLLAPLWINAFAYMVVSRLIYFLHPKQTALRIPARWLAKGFVAADIISFIVQAAGGALMADQHSTENASLGRKVYMAGVGVQLFFVLIFVVVVTSFYRQVSFDIRTGTLKNRNRWIRPLIFVIFLVLVLIVERIIFRLIEFSGGVSSSNEILRHEAYQLYLDALPMLLALASLNLVHPGIVLKGPGSSFPSSKIQWWKGRSAAFEPITLQSFDRREYSSAE</sequence>
<evidence type="ECO:0000256" key="5">
    <source>
        <dbReference type="SAM" id="Phobius"/>
    </source>
</evidence>